<feature type="region of interest" description="Disordered" evidence="1">
    <location>
        <begin position="1"/>
        <end position="93"/>
    </location>
</feature>
<protein>
    <recommendedName>
        <fullName evidence="2">BESS domain-containing protein</fullName>
    </recommendedName>
</protein>
<organism evidence="3 4">
    <name type="scientific">Dryococelus australis</name>
    <dbReference type="NCBI Taxonomy" id="614101"/>
    <lineage>
        <taxon>Eukaryota</taxon>
        <taxon>Metazoa</taxon>
        <taxon>Ecdysozoa</taxon>
        <taxon>Arthropoda</taxon>
        <taxon>Hexapoda</taxon>
        <taxon>Insecta</taxon>
        <taxon>Pterygota</taxon>
        <taxon>Neoptera</taxon>
        <taxon>Polyneoptera</taxon>
        <taxon>Phasmatodea</taxon>
        <taxon>Verophasmatodea</taxon>
        <taxon>Anareolatae</taxon>
        <taxon>Phasmatidae</taxon>
        <taxon>Eurycanthinae</taxon>
        <taxon>Dryococelus</taxon>
    </lineage>
</organism>
<comment type="caution">
    <text evidence="3">The sequence shown here is derived from an EMBL/GenBank/DDBJ whole genome shotgun (WGS) entry which is preliminary data.</text>
</comment>
<evidence type="ECO:0000256" key="1">
    <source>
        <dbReference type="SAM" id="MobiDB-lite"/>
    </source>
</evidence>
<gene>
    <name evidence="3" type="ORF">PR048_015757</name>
</gene>
<evidence type="ECO:0000313" key="4">
    <source>
        <dbReference type="Proteomes" id="UP001159363"/>
    </source>
</evidence>
<dbReference type="InterPro" id="IPR004210">
    <property type="entry name" value="BESS_motif"/>
</dbReference>
<dbReference type="EMBL" id="JARBHB010000005">
    <property type="protein sequence ID" value="KAJ8883902.1"/>
    <property type="molecule type" value="Genomic_DNA"/>
</dbReference>
<dbReference type="Pfam" id="PF02944">
    <property type="entry name" value="BESS"/>
    <property type="match status" value="1"/>
</dbReference>
<name>A0ABQ9HHU5_9NEOP</name>
<evidence type="ECO:0000313" key="3">
    <source>
        <dbReference type="EMBL" id="KAJ8883902.1"/>
    </source>
</evidence>
<feature type="region of interest" description="Disordered" evidence="1">
    <location>
        <begin position="351"/>
        <end position="372"/>
    </location>
</feature>
<feature type="compositionally biased region" description="Basic and acidic residues" evidence="1">
    <location>
        <begin position="63"/>
        <end position="75"/>
    </location>
</feature>
<proteinExistence type="predicted"/>
<dbReference type="PANTHER" id="PTHR47326">
    <property type="entry name" value="TRANSPOSABLE ELEMENT TC3 TRANSPOSASE-LIKE PROTEIN"/>
    <property type="match status" value="1"/>
</dbReference>
<accession>A0ABQ9HHU5</accession>
<reference evidence="3 4" key="1">
    <citation type="submission" date="2023-02" db="EMBL/GenBank/DDBJ databases">
        <title>LHISI_Scaffold_Assembly.</title>
        <authorList>
            <person name="Stuart O.P."/>
            <person name="Cleave R."/>
            <person name="Magrath M.J.L."/>
            <person name="Mikheyev A.S."/>
        </authorList>
    </citation>
    <scope>NUCLEOTIDE SEQUENCE [LARGE SCALE GENOMIC DNA]</scope>
    <source>
        <strain evidence="3">Daus_M_001</strain>
        <tissue evidence="3">Leg muscle</tissue>
    </source>
</reference>
<dbReference type="PANTHER" id="PTHR47326:SF1">
    <property type="entry name" value="HTH PSQ-TYPE DOMAIN-CONTAINING PROTEIN"/>
    <property type="match status" value="1"/>
</dbReference>
<feature type="compositionally biased region" description="Polar residues" evidence="1">
    <location>
        <begin position="18"/>
        <end position="27"/>
    </location>
</feature>
<evidence type="ECO:0000259" key="2">
    <source>
        <dbReference type="Pfam" id="PF02944"/>
    </source>
</evidence>
<sequence length="984" mass="109875">MMRWGRGWLNDRQRQSRTRCQLRSAYTSRVSSASRKSASSGRASRLPGQPLGAVSGTQDELALETKGRERGEWADTKTPSDSGSGVAADGWPPFGSKRSLTRVIKLPATAQSLEGTPIPAVKVHATRRWLPNATTFIAANCHLRETVSARITKPADGERQCGIENDDLNCVADNARISTWAYCCCTEHIQSTVSRVVITSGETVHAFHFQPVQSLRPPDSPARVQYCEGLLSNEARNPHFSDTVLFTDEASFTRDGIFNYHDGRVWAHINLHVVRESLFQHLLILNHNIAPAHYNISVREYFDATYPQRWIGRGGPLAWPPRSPDLNASVAQRFWAALNIGVLNIDGGKARKPPGSDITRHGSHKRKFGSDPVENRTRFASVKGERFIRWATAAPALRVQDACQAAQANPGVLDVTRAARKQVYNSGAEGNIVSHIGDQSVRAGSATLGYLRRLLFESLKFLTDQFSARQVYVNLDSASKDPYVLDSNDRDFEVSITGSPDGNHLLSSQSPSPLEEEKIKLMRDGIHKHQNQEIDLFSSLLPHIKTLPGDKKMLLQMEIQQVAYRHVYGQIPNANNYTKYLMQPISHPLPVFPTPAVTDPNITILSDSVPAYNHNTTGHTKKRLGDHKHIAKKWNETLSASKQTPPGRPSTPDITAGNPSNEVFIVVTLHRQDVQRWGRAVRRHSSSLQPTASWTRLVGIKSTLSSTILSYSSVTCVKCLVELPRRFQNFQICLLERTKHTITFKMVSLSGNIVIPAFLPLLECLVEVFFSKSVKHLLRFALTLRNGIHKATFELDLHLRDESEVCRSQICEKLRSEESSVAGCITLGKSSSGAIPSVVGSSAGFLRRLKEYIRRKRPDLRRAKKLDTFRKWYELWKRCITVQGIYFEVVRLLTSDLGEPGSITGGVIPGFAHVGISRFPRPLIPALLRIYLTSPSSAFKSSMSTAAQIFPLTHSLTRERRKLKVEVKQLPMEHCTRLYNVKNS</sequence>
<feature type="domain" description="BESS" evidence="2">
    <location>
        <begin position="538"/>
        <end position="562"/>
    </location>
</feature>
<dbReference type="Proteomes" id="UP001159363">
    <property type="component" value="Chromosome 4"/>
</dbReference>
<keyword evidence="4" id="KW-1185">Reference proteome</keyword>
<feature type="compositionally biased region" description="Low complexity" evidence="1">
    <location>
        <begin position="28"/>
        <end position="45"/>
    </location>
</feature>